<gene>
    <name evidence="1" type="ORF">QC763_0084090</name>
</gene>
<dbReference type="EMBL" id="JAFFHB010000007">
    <property type="protein sequence ID" value="KAK4664253.1"/>
    <property type="molecule type" value="Genomic_DNA"/>
</dbReference>
<dbReference type="RefSeq" id="XP_062764219.1">
    <property type="nucleotide sequence ID" value="XM_062906169.1"/>
</dbReference>
<proteinExistence type="predicted"/>
<evidence type="ECO:0000313" key="2">
    <source>
        <dbReference type="Proteomes" id="UP001326199"/>
    </source>
</evidence>
<keyword evidence="2" id="KW-1185">Reference proteome</keyword>
<evidence type="ECO:0000313" key="1">
    <source>
        <dbReference type="EMBL" id="KAK4664253.1"/>
    </source>
</evidence>
<dbReference type="Proteomes" id="UP001326199">
    <property type="component" value="Unassembled WGS sequence"/>
</dbReference>
<sequence length="61" mass="7229">MDLLNSIKHGWLDRLRPRNDNAIPGTRQTYPPVKRRRTAPEYLRMARTLHTNHLTMVAYTN</sequence>
<name>A0ABR0H8Q7_9PEZI</name>
<reference evidence="1 2" key="1">
    <citation type="journal article" date="2023" name="bioRxiv">
        <title>High-quality genome assemblies of four members of thePodospora anserinaspecies complex.</title>
        <authorList>
            <person name="Ament-Velasquez S.L."/>
            <person name="Vogan A.A."/>
            <person name="Wallerman O."/>
            <person name="Hartmann F."/>
            <person name="Gautier V."/>
            <person name="Silar P."/>
            <person name="Giraud T."/>
            <person name="Johannesson H."/>
        </authorList>
    </citation>
    <scope>NUCLEOTIDE SEQUENCE [LARGE SCALE GENOMIC DNA]</scope>
    <source>
        <strain evidence="1 2">CBS 411.78</strain>
    </source>
</reference>
<accession>A0ABR0H8Q7</accession>
<organism evidence="1 2">
    <name type="scientific">Podospora pseudopauciseta</name>
    <dbReference type="NCBI Taxonomy" id="2093780"/>
    <lineage>
        <taxon>Eukaryota</taxon>
        <taxon>Fungi</taxon>
        <taxon>Dikarya</taxon>
        <taxon>Ascomycota</taxon>
        <taxon>Pezizomycotina</taxon>
        <taxon>Sordariomycetes</taxon>
        <taxon>Sordariomycetidae</taxon>
        <taxon>Sordariales</taxon>
        <taxon>Podosporaceae</taxon>
        <taxon>Podospora</taxon>
    </lineage>
</organism>
<comment type="caution">
    <text evidence="1">The sequence shown here is derived from an EMBL/GenBank/DDBJ whole genome shotgun (WGS) entry which is preliminary data.</text>
</comment>
<dbReference type="GeneID" id="87926353"/>
<protein>
    <submittedName>
        <fullName evidence="1">Uncharacterized protein</fullName>
    </submittedName>
</protein>